<dbReference type="KEGG" id="lant:TUM19329_07610"/>
<dbReference type="EMBL" id="AP022839">
    <property type="protein sequence ID" value="BCA94400.1"/>
    <property type="molecule type" value="Genomic_DNA"/>
</dbReference>
<dbReference type="RefSeq" id="WP_173236309.1">
    <property type="nucleotide sequence ID" value="NZ_AP022839.1"/>
</dbReference>
<feature type="chain" id="PRO_5026028513" evidence="1">
    <location>
        <begin position="21"/>
        <end position="126"/>
    </location>
</feature>
<gene>
    <name evidence="2" type="ORF">TUM19329_07610</name>
</gene>
<reference evidence="2" key="1">
    <citation type="journal article" date="2020" name="Microbiol. Resour. Announc.">
        <title>Complete Genome Sequence of Novel Psychrotolerant Legionella Strain TUM19329, Isolated from Antarctic Lake Sediment.</title>
        <authorList>
            <person name="Shimada S."/>
            <person name="Nakai R."/>
            <person name="Aoki K."/>
            <person name="Shimoeda N."/>
            <person name="Ohno G."/>
            <person name="Miyazaki Y."/>
            <person name="Kudoh S."/>
            <person name="Imura S."/>
            <person name="Watanabe K."/>
            <person name="Ishii Y."/>
            <person name="Tateda K."/>
        </authorList>
    </citation>
    <scope>NUCLEOTIDE SEQUENCE [LARGE SCALE GENOMIC DNA]</scope>
    <source>
        <strain evidence="2">TUM19329</strain>
    </source>
</reference>
<accession>A0A6F8T2L5</accession>
<proteinExistence type="predicted"/>
<keyword evidence="3" id="KW-1185">Reference proteome</keyword>
<evidence type="ECO:0000313" key="3">
    <source>
        <dbReference type="Proteomes" id="UP000502894"/>
    </source>
</evidence>
<protein>
    <submittedName>
        <fullName evidence="2">Uncharacterized protein</fullName>
    </submittedName>
</protein>
<keyword evidence="1" id="KW-0732">Signal</keyword>
<dbReference type="Proteomes" id="UP000502894">
    <property type="component" value="Chromosome"/>
</dbReference>
<evidence type="ECO:0000313" key="2">
    <source>
        <dbReference type="EMBL" id="BCA94400.1"/>
    </source>
</evidence>
<evidence type="ECO:0000256" key="1">
    <source>
        <dbReference type="SAM" id="SignalP"/>
    </source>
</evidence>
<organism evidence="2 3">
    <name type="scientific">Legionella antarctica</name>
    <dbReference type="NCBI Taxonomy" id="2708020"/>
    <lineage>
        <taxon>Bacteria</taxon>
        <taxon>Pseudomonadati</taxon>
        <taxon>Pseudomonadota</taxon>
        <taxon>Gammaproteobacteria</taxon>
        <taxon>Legionellales</taxon>
        <taxon>Legionellaceae</taxon>
        <taxon>Legionella</taxon>
    </lineage>
</organism>
<name>A0A6F8T2L5_9GAMM</name>
<sequence length="126" mass="14473">MKKILILLALLTCASSPAIANQKERLIQMPPSFNEFTQNVKELIDPERTHLSCRLENRNIGSTIVTESWNKMLHIDNNHFFEFALSPELMHSFDLYTFEASCWTSMPEGYTCHAVFTPGNYVVDCQ</sequence>
<feature type="signal peptide" evidence="1">
    <location>
        <begin position="1"/>
        <end position="20"/>
    </location>
</feature>
<dbReference type="AlphaFoldDB" id="A0A6F8T2L5"/>